<dbReference type="PANTHER" id="PTHR24409:SF295">
    <property type="entry name" value="AZ2-RELATED"/>
    <property type="match status" value="1"/>
</dbReference>
<dbReference type="PANTHER" id="PTHR24409">
    <property type="entry name" value="ZINC FINGER PROTEIN 142"/>
    <property type="match status" value="1"/>
</dbReference>
<reference evidence="9" key="2">
    <citation type="submission" date="2018-07" db="EMBL/GenBank/DDBJ databases">
        <authorList>
            <person name="Quirk P.G."/>
            <person name="Krulwich T.A."/>
        </authorList>
    </citation>
    <scope>NUCLEOTIDE SEQUENCE</scope>
</reference>
<dbReference type="GO" id="GO:0005634">
    <property type="term" value="C:nucleus"/>
    <property type="evidence" value="ECO:0007669"/>
    <property type="project" value="TreeGrafter"/>
</dbReference>
<dbReference type="SMART" id="SM00355">
    <property type="entry name" value="ZnF_C2H2"/>
    <property type="match status" value="10"/>
</dbReference>
<dbReference type="InterPro" id="IPR036236">
    <property type="entry name" value="Znf_C2H2_sf"/>
</dbReference>
<dbReference type="Pfam" id="PF00096">
    <property type="entry name" value="zf-C2H2"/>
    <property type="match status" value="1"/>
</dbReference>
<evidence type="ECO:0000256" key="4">
    <source>
        <dbReference type="ARBA" id="ARBA00022833"/>
    </source>
</evidence>
<dbReference type="PROSITE" id="PS00028">
    <property type="entry name" value="ZINC_FINGER_C2H2_1"/>
    <property type="match status" value="3"/>
</dbReference>
<feature type="domain" description="C2H2-type" evidence="7">
    <location>
        <begin position="552"/>
        <end position="579"/>
    </location>
</feature>
<sequence length="598" mass="69553">MSEEKIKQELLETGELLYCCPKCPFKADKIQTTKIHILKHSGQFPCHKCKKSCRSQKDLDSHMKNVHKEKPTVAEKTTVDRKKENKVNVPNGERRLRRGKKKEPCNGKFRCEFCDYATDRQLLLNQHCKYHLNSSVIKHLCPACFQPFPSPYHVKRHIRYNHPDTLYSLIKLEPKKVQKNEVKDEVHQISTPSTPKTPPKKTQKMEKLESVEKSPKHKKKLDTQKKIAITPESKQTPPEPRTPVNQKSLFQCAHCKYSTTQKNHLRQHMTYHSSKYVCPVCQKSFPCARRREMHVERIHNQTIEENTEENEESRVKNEPITSSLWGFDLSDFGIDAIVINDEIEEALPIPMEFLPTYSSNVFPKDFHVQTEAPTDAENPFFCPFCPYRGKKKRNLDSHMVYHTDKFKCEICTKRHPTLYHLNRHIRLVHCANPDEIVQKREQQQQSSPSLYFPADSKQIKEESNSSLPFNLSDLMAVETTEDLNGTIKQEPTDFGCDETLNTFDDTQIKLPNEIQSIVMPDGVKMYFCTECSYQNTKKQNVKQHWKIHTMQHACVNCGKGHTTSFHLKRHLKFASCTNPKNHEKVGGRKRSKIAIKMT</sequence>
<keyword evidence="2" id="KW-0677">Repeat</keyword>
<evidence type="ECO:0000256" key="2">
    <source>
        <dbReference type="ARBA" id="ARBA00022737"/>
    </source>
</evidence>
<keyword evidence="3 5" id="KW-0863">Zinc-finger</keyword>
<evidence type="ECO:0000256" key="5">
    <source>
        <dbReference type="PROSITE-ProRule" id="PRU00042"/>
    </source>
</evidence>
<feature type="domain" description="C2H2-type" evidence="7">
    <location>
        <begin position="406"/>
        <end position="434"/>
    </location>
</feature>
<feature type="domain" description="C2H2-type" evidence="7">
    <location>
        <begin position="44"/>
        <end position="72"/>
    </location>
</feature>
<accession>A0A336KVM4</accession>
<evidence type="ECO:0000256" key="6">
    <source>
        <dbReference type="SAM" id="MobiDB-lite"/>
    </source>
</evidence>
<proteinExistence type="predicted"/>
<reference evidence="8" key="1">
    <citation type="submission" date="2018-04" db="EMBL/GenBank/DDBJ databases">
        <authorList>
            <person name="Go L.Y."/>
            <person name="Mitchell J.A."/>
        </authorList>
    </citation>
    <scope>NUCLEOTIDE SEQUENCE</scope>
    <source>
        <tissue evidence="8">Whole organism</tissue>
    </source>
</reference>
<feature type="domain" description="C2H2-type" evidence="7">
    <location>
        <begin position="250"/>
        <end position="277"/>
    </location>
</feature>
<name>A0A336KVM4_CULSO</name>
<dbReference type="EMBL" id="UFQT01001061">
    <property type="protein sequence ID" value="SSX28689.1"/>
    <property type="molecule type" value="Genomic_DNA"/>
</dbReference>
<evidence type="ECO:0000313" key="8">
    <source>
        <dbReference type="EMBL" id="SSX08777.1"/>
    </source>
</evidence>
<keyword evidence="4" id="KW-0862">Zinc</keyword>
<evidence type="ECO:0000313" key="9">
    <source>
        <dbReference type="EMBL" id="SSX28689.1"/>
    </source>
</evidence>
<dbReference type="EMBL" id="UFQS01001061">
    <property type="protein sequence ID" value="SSX08777.1"/>
    <property type="molecule type" value="Genomic_DNA"/>
</dbReference>
<dbReference type="AlphaFoldDB" id="A0A336KVM4"/>
<dbReference type="GO" id="GO:0000977">
    <property type="term" value="F:RNA polymerase II transcription regulatory region sequence-specific DNA binding"/>
    <property type="evidence" value="ECO:0007669"/>
    <property type="project" value="TreeGrafter"/>
</dbReference>
<dbReference type="InterPro" id="IPR013087">
    <property type="entry name" value="Znf_C2H2_type"/>
</dbReference>
<dbReference type="PROSITE" id="PS50157">
    <property type="entry name" value="ZINC_FINGER_C2H2_2"/>
    <property type="match status" value="5"/>
</dbReference>
<evidence type="ECO:0000259" key="7">
    <source>
        <dbReference type="PROSITE" id="PS50157"/>
    </source>
</evidence>
<protein>
    <submittedName>
        <fullName evidence="8">CSON000341 protein</fullName>
    </submittedName>
</protein>
<dbReference type="Gene3D" id="3.30.160.60">
    <property type="entry name" value="Classic Zinc Finger"/>
    <property type="match status" value="5"/>
</dbReference>
<keyword evidence="1" id="KW-0479">Metal-binding</keyword>
<dbReference type="VEuPathDB" id="VectorBase:CSON000341"/>
<dbReference type="GO" id="GO:0008270">
    <property type="term" value="F:zinc ion binding"/>
    <property type="evidence" value="ECO:0007669"/>
    <property type="project" value="UniProtKB-KW"/>
</dbReference>
<gene>
    <name evidence="8" type="primary">CSON000341</name>
</gene>
<feature type="domain" description="C2H2-type" evidence="7">
    <location>
        <begin position="526"/>
        <end position="553"/>
    </location>
</feature>
<evidence type="ECO:0000256" key="3">
    <source>
        <dbReference type="ARBA" id="ARBA00022771"/>
    </source>
</evidence>
<feature type="compositionally biased region" description="Basic and acidic residues" evidence="6">
    <location>
        <begin position="203"/>
        <end position="214"/>
    </location>
</feature>
<feature type="region of interest" description="Disordered" evidence="6">
    <location>
        <begin position="179"/>
        <end position="245"/>
    </location>
</feature>
<evidence type="ECO:0000256" key="1">
    <source>
        <dbReference type="ARBA" id="ARBA00022723"/>
    </source>
</evidence>
<dbReference type="GO" id="GO:0000981">
    <property type="term" value="F:DNA-binding transcription factor activity, RNA polymerase II-specific"/>
    <property type="evidence" value="ECO:0007669"/>
    <property type="project" value="TreeGrafter"/>
</dbReference>
<organism evidence="8">
    <name type="scientific">Culicoides sonorensis</name>
    <name type="common">Biting midge</name>
    <dbReference type="NCBI Taxonomy" id="179676"/>
    <lineage>
        <taxon>Eukaryota</taxon>
        <taxon>Metazoa</taxon>
        <taxon>Ecdysozoa</taxon>
        <taxon>Arthropoda</taxon>
        <taxon>Hexapoda</taxon>
        <taxon>Insecta</taxon>
        <taxon>Pterygota</taxon>
        <taxon>Neoptera</taxon>
        <taxon>Endopterygota</taxon>
        <taxon>Diptera</taxon>
        <taxon>Nematocera</taxon>
        <taxon>Chironomoidea</taxon>
        <taxon>Ceratopogonidae</taxon>
        <taxon>Ceratopogoninae</taxon>
        <taxon>Culicoides</taxon>
        <taxon>Monoculicoides</taxon>
    </lineage>
</organism>
<dbReference type="SUPFAM" id="SSF57667">
    <property type="entry name" value="beta-beta-alpha zinc fingers"/>
    <property type="match status" value="2"/>
</dbReference>